<keyword evidence="1" id="KW-0812">Transmembrane</keyword>
<dbReference type="Pfam" id="PF09335">
    <property type="entry name" value="VTT_dom"/>
    <property type="match status" value="1"/>
</dbReference>
<dbReference type="OMA" id="EWESRTF"/>
<feature type="transmembrane region" description="Helical" evidence="1">
    <location>
        <begin position="58"/>
        <end position="81"/>
    </location>
</feature>
<feature type="domain" description="VTT" evidence="2">
    <location>
        <begin position="117"/>
        <end position="237"/>
    </location>
</feature>
<dbReference type="AlphaFoldDB" id="A0A5P1F472"/>
<accession>A0A5P1F472</accession>
<evidence type="ECO:0000313" key="3">
    <source>
        <dbReference type="EMBL" id="ONK73178.1"/>
    </source>
</evidence>
<dbReference type="PANTHER" id="PTHR46431:SF7">
    <property type="entry name" value="SNARE ASSOCIATED GOLGI PROTEIN FAMILY"/>
    <property type="match status" value="1"/>
</dbReference>
<protein>
    <recommendedName>
        <fullName evidence="2">VTT domain-containing protein</fullName>
    </recommendedName>
</protein>
<feature type="transmembrane region" description="Helical" evidence="1">
    <location>
        <begin position="136"/>
        <end position="157"/>
    </location>
</feature>
<feature type="transmembrane region" description="Helical" evidence="1">
    <location>
        <begin position="257"/>
        <end position="278"/>
    </location>
</feature>
<dbReference type="Proteomes" id="UP000243459">
    <property type="component" value="Chromosome 4"/>
</dbReference>
<reference evidence="4" key="1">
    <citation type="journal article" date="2017" name="Nat. Commun.">
        <title>The asparagus genome sheds light on the origin and evolution of a young Y chromosome.</title>
        <authorList>
            <person name="Harkess A."/>
            <person name="Zhou J."/>
            <person name="Xu C."/>
            <person name="Bowers J.E."/>
            <person name="Van der Hulst R."/>
            <person name="Ayyampalayam S."/>
            <person name="Mercati F."/>
            <person name="Riccardi P."/>
            <person name="McKain M.R."/>
            <person name="Kakrana A."/>
            <person name="Tang H."/>
            <person name="Ray J."/>
            <person name="Groenendijk J."/>
            <person name="Arikit S."/>
            <person name="Mathioni S.M."/>
            <person name="Nakano M."/>
            <person name="Shan H."/>
            <person name="Telgmann-Rauber A."/>
            <person name="Kanno A."/>
            <person name="Yue Z."/>
            <person name="Chen H."/>
            <person name="Li W."/>
            <person name="Chen Y."/>
            <person name="Xu X."/>
            <person name="Zhang Y."/>
            <person name="Luo S."/>
            <person name="Chen H."/>
            <person name="Gao J."/>
            <person name="Mao Z."/>
            <person name="Pires J.C."/>
            <person name="Luo M."/>
            <person name="Kudrna D."/>
            <person name="Wing R.A."/>
            <person name="Meyers B.C."/>
            <person name="Yi K."/>
            <person name="Kong H."/>
            <person name="Lavrijsen P."/>
            <person name="Sunseri F."/>
            <person name="Falavigna A."/>
            <person name="Ye Y."/>
            <person name="Leebens-Mack J.H."/>
            <person name="Chen G."/>
        </authorList>
    </citation>
    <scope>NUCLEOTIDE SEQUENCE [LARGE SCALE GENOMIC DNA]</scope>
    <source>
        <strain evidence="4">cv. DH0086</strain>
    </source>
</reference>
<keyword evidence="1" id="KW-1133">Transmembrane helix</keyword>
<dbReference type="InterPro" id="IPR032816">
    <property type="entry name" value="VTT_dom"/>
</dbReference>
<evidence type="ECO:0000259" key="2">
    <source>
        <dbReference type="Pfam" id="PF09335"/>
    </source>
</evidence>
<dbReference type="PANTHER" id="PTHR46431">
    <property type="entry name" value="EXPRESSED PROTEIN"/>
    <property type="match status" value="1"/>
</dbReference>
<keyword evidence="4" id="KW-1185">Reference proteome</keyword>
<evidence type="ECO:0000313" key="4">
    <source>
        <dbReference type="Proteomes" id="UP000243459"/>
    </source>
</evidence>
<evidence type="ECO:0000256" key="1">
    <source>
        <dbReference type="SAM" id="Phobius"/>
    </source>
</evidence>
<organism evidence="3 4">
    <name type="scientific">Asparagus officinalis</name>
    <name type="common">Garden asparagus</name>
    <dbReference type="NCBI Taxonomy" id="4686"/>
    <lineage>
        <taxon>Eukaryota</taxon>
        <taxon>Viridiplantae</taxon>
        <taxon>Streptophyta</taxon>
        <taxon>Embryophyta</taxon>
        <taxon>Tracheophyta</taxon>
        <taxon>Spermatophyta</taxon>
        <taxon>Magnoliopsida</taxon>
        <taxon>Liliopsida</taxon>
        <taxon>Asparagales</taxon>
        <taxon>Asparagaceae</taxon>
        <taxon>Asparagoideae</taxon>
        <taxon>Asparagus</taxon>
    </lineage>
</organism>
<sequence length="294" mass="32451">MTFGTEIVDVNVVAESNDGLGDYLRLPPSDDPELGKSVEVQVRCSWIKRISWTWWLKVAVLCLFLAAVAALLVIFGGPFLLKKVVIPILEWEMATFSIPILGLLIFVFIAICPVLLLPSSPCMWIAGMSFGYGYGFLLIMAASSIGMSLPFFIGHLFRHKLHKWLEKWPKQAALVRLASEGNWFHQFRAVTLLRVSPFPYIVFNYAAVATNVKYFPYICGSLIGSVPETFMTIYTGRLLRTLADVATEGGFLSMEQVLYNALCFGAAVAATAAFTIYAKRALQTLKAGEGLSVA</sequence>
<name>A0A5P1F472_ASPOF</name>
<dbReference type="OrthoDB" id="202840at2759"/>
<dbReference type="EMBL" id="CM007384">
    <property type="protein sequence ID" value="ONK73178.1"/>
    <property type="molecule type" value="Genomic_DNA"/>
</dbReference>
<feature type="transmembrane region" description="Helical" evidence="1">
    <location>
        <begin position="93"/>
        <end position="116"/>
    </location>
</feature>
<dbReference type="Gramene" id="ONK73178">
    <property type="protein sequence ID" value="ONK73178"/>
    <property type="gene ID" value="A4U43_C04F28080"/>
</dbReference>
<keyword evidence="1" id="KW-0472">Membrane</keyword>
<gene>
    <name evidence="3" type="ORF">A4U43_C04F28080</name>
</gene>
<proteinExistence type="predicted"/>